<dbReference type="Proteomes" id="UP001301769">
    <property type="component" value="Unassembled WGS sequence"/>
</dbReference>
<feature type="region of interest" description="Disordered" evidence="1">
    <location>
        <begin position="323"/>
        <end position="380"/>
    </location>
</feature>
<feature type="compositionally biased region" description="Low complexity" evidence="1">
    <location>
        <begin position="1085"/>
        <end position="1099"/>
    </location>
</feature>
<feature type="compositionally biased region" description="Low complexity" evidence="1">
    <location>
        <begin position="30"/>
        <end position="40"/>
    </location>
</feature>
<dbReference type="EMBL" id="MU858056">
    <property type="protein sequence ID" value="KAK4218015.1"/>
    <property type="molecule type" value="Genomic_DNA"/>
</dbReference>
<feature type="compositionally biased region" description="Polar residues" evidence="1">
    <location>
        <begin position="813"/>
        <end position="832"/>
    </location>
</feature>
<dbReference type="AlphaFoldDB" id="A0AAN6YHY3"/>
<feature type="compositionally biased region" description="Pro residues" evidence="1">
    <location>
        <begin position="333"/>
        <end position="345"/>
    </location>
</feature>
<evidence type="ECO:0000313" key="3">
    <source>
        <dbReference type="Proteomes" id="UP001301769"/>
    </source>
</evidence>
<comment type="caution">
    <text evidence="2">The sequence shown here is derived from an EMBL/GenBank/DDBJ whole genome shotgun (WGS) entry which is preliminary data.</text>
</comment>
<reference evidence="2" key="1">
    <citation type="journal article" date="2023" name="Mol. Phylogenet. Evol.">
        <title>Genome-scale phylogeny and comparative genomics of the fungal order Sordariales.</title>
        <authorList>
            <person name="Hensen N."/>
            <person name="Bonometti L."/>
            <person name="Westerberg I."/>
            <person name="Brannstrom I.O."/>
            <person name="Guillou S."/>
            <person name="Cros-Aarteil S."/>
            <person name="Calhoun S."/>
            <person name="Haridas S."/>
            <person name="Kuo A."/>
            <person name="Mondo S."/>
            <person name="Pangilinan J."/>
            <person name="Riley R."/>
            <person name="LaButti K."/>
            <person name="Andreopoulos B."/>
            <person name="Lipzen A."/>
            <person name="Chen C."/>
            <person name="Yan M."/>
            <person name="Daum C."/>
            <person name="Ng V."/>
            <person name="Clum A."/>
            <person name="Steindorff A."/>
            <person name="Ohm R.A."/>
            <person name="Martin F."/>
            <person name="Silar P."/>
            <person name="Natvig D.O."/>
            <person name="Lalanne C."/>
            <person name="Gautier V."/>
            <person name="Ament-Velasquez S.L."/>
            <person name="Kruys A."/>
            <person name="Hutchinson M.I."/>
            <person name="Powell A.J."/>
            <person name="Barry K."/>
            <person name="Miller A.N."/>
            <person name="Grigoriev I.V."/>
            <person name="Debuchy R."/>
            <person name="Gladieux P."/>
            <person name="Hiltunen Thoren M."/>
            <person name="Johannesson H."/>
        </authorList>
    </citation>
    <scope>NUCLEOTIDE SEQUENCE</scope>
    <source>
        <strain evidence="2">PSN293</strain>
    </source>
</reference>
<feature type="compositionally biased region" description="Low complexity" evidence="1">
    <location>
        <begin position="61"/>
        <end position="81"/>
    </location>
</feature>
<gene>
    <name evidence="2" type="ORF">QBC37DRAFT_437792</name>
</gene>
<reference evidence="2" key="2">
    <citation type="submission" date="2023-05" db="EMBL/GenBank/DDBJ databases">
        <authorList>
            <consortium name="Lawrence Berkeley National Laboratory"/>
            <person name="Steindorff A."/>
            <person name="Hensen N."/>
            <person name="Bonometti L."/>
            <person name="Westerberg I."/>
            <person name="Brannstrom I.O."/>
            <person name="Guillou S."/>
            <person name="Cros-Aarteil S."/>
            <person name="Calhoun S."/>
            <person name="Haridas S."/>
            <person name="Kuo A."/>
            <person name="Mondo S."/>
            <person name="Pangilinan J."/>
            <person name="Riley R."/>
            <person name="Labutti K."/>
            <person name="Andreopoulos B."/>
            <person name="Lipzen A."/>
            <person name="Chen C."/>
            <person name="Yanf M."/>
            <person name="Daum C."/>
            <person name="Ng V."/>
            <person name="Clum A."/>
            <person name="Ohm R."/>
            <person name="Martin F."/>
            <person name="Silar P."/>
            <person name="Natvig D."/>
            <person name="Lalanne C."/>
            <person name="Gautier V."/>
            <person name="Ament-Velasquez S.L."/>
            <person name="Kruys A."/>
            <person name="Hutchinson M.I."/>
            <person name="Powell A.J."/>
            <person name="Barry K."/>
            <person name="Miller A.N."/>
            <person name="Grigoriev I.V."/>
            <person name="Debuchy R."/>
            <person name="Gladieux P."/>
            <person name="Thoren M.H."/>
            <person name="Johannesson H."/>
        </authorList>
    </citation>
    <scope>NUCLEOTIDE SEQUENCE</scope>
    <source>
        <strain evidence="2">PSN293</strain>
    </source>
</reference>
<feature type="compositionally biased region" description="Basic and acidic residues" evidence="1">
    <location>
        <begin position="1051"/>
        <end position="1066"/>
    </location>
</feature>
<feature type="compositionally biased region" description="Low complexity" evidence="1">
    <location>
        <begin position="1001"/>
        <end position="1021"/>
    </location>
</feature>
<name>A0AAN6YHY3_9PEZI</name>
<feature type="region of interest" description="Disordered" evidence="1">
    <location>
        <begin position="755"/>
        <end position="874"/>
    </location>
</feature>
<sequence length="1114" mass="119846">MPHLTINGATAALDGVRPAEGEIDEVPADDAAASHHASPAKNTTNARVTGTRKGGPKGARTKTNAATGTTSTTTTTTTKVTAAGRRKKLFDTSRAQAAYERMQDLKQSFSAVQKALKAPLNEIADRSISELLEDPAALERNPEYAETQNFLSSRLADQQKQVNDRHQIELAMARHVLDGEIEAVNRSTDDQMADLCHEAYGQLLRQLDMLESLHAAGLPLDLPAGPEETSDYMYKAISQKESDNQGPFIEMIDGAYVPVSGKPVSELMTKREEVLPAEWAKRKAEEQPDGQPAPKVAAIAKKGEASPNMARHPSGLLAAVEALEERSSETPPSNAPSPRPEPLDAPSPGNADQARTSGVTTPRDPLEIPVPRGATSPDDHGIRLINRKATQMSMPNNRIMVPMPFYWEDHEIGFRDSTNSLQKGATKARRGRYLDKPNSNYMFIDRRVGTWDSTNPEDEFDEALIKKHRLHPTLGIVLNSSINDWEPPKPVESGWKPVVLVAPDGTKTHASRTIPAARLDQELQKIEDRVRFKAELSEFCKEQGIPESEVAPEPNVLGEYRRKMLIARGMDPEQEISPSPKIEQDTRESSLALVVENLAGFNGFVEEALQAAAVIDAEDEADRLAASNPSPQQAQSSRPYDAIRDVFTDTSPSSQPIQPVMAQSIQEAPPPPLVADTSSLSFLADAAEQVSFSTQPNHHPPQYVAEPLAVSNHAQTVVNDTSAIDPSLFGQGNLEAAAARPVGFERADDIRMAEYSHSEGPPQPSQPPAPTAGFVQQNDNDFLRTTLNPQPSFPSAAGPSHEYPPPPGAGQDYTESPSDRTPFSNPGTNNGNKGLPALRPVRGLLNDSPPPEAQESPVLQHPSMVSSNSGAFYPPNPNRPFHTSFSVQEYIPAPVPPPGMPPQQMVAFPGPPVHGNGQGFMQGPPVPAQGHVQPPPPLASIYGSPPEYHSVPVHIAPVPIAAAPPPLNHGPSAPVTIQTGVPQSALPHNGGGAPFVPIQFSNPTTSAATPSPRSRPGSSSNKYRKLEPAPTPPHRMGYPGSGQELRTVQFDYREQIKDYSAKEAPPRHGPTHIRGWTHNNQSNIKKSSSSSSTSRPTSKGDAAGTTTGGGEEPS</sequence>
<keyword evidence="3" id="KW-1185">Reference proteome</keyword>
<evidence type="ECO:0000313" key="2">
    <source>
        <dbReference type="EMBL" id="KAK4218015.1"/>
    </source>
</evidence>
<proteinExistence type="predicted"/>
<feature type="region of interest" description="Disordered" evidence="1">
    <location>
        <begin position="30"/>
        <end position="81"/>
    </location>
</feature>
<protein>
    <submittedName>
        <fullName evidence="2">Uncharacterized protein</fullName>
    </submittedName>
</protein>
<evidence type="ECO:0000256" key="1">
    <source>
        <dbReference type="SAM" id="MobiDB-lite"/>
    </source>
</evidence>
<feature type="region of interest" description="Disordered" evidence="1">
    <location>
        <begin position="969"/>
        <end position="1114"/>
    </location>
</feature>
<feature type="compositionally biased region" description="Polar residues" evidence="1">
    <location>
        <begin position="774"/>
        <end position="790"/>
    </location>
</feature>
<accession>A0AAN6YHY3</accession>
<feature type="compositionally biased region" description="Pro residues" evidence="1">
    <location>
        <begin position="761"/>
        <end position="770"/>
    </location>
</feature>
<organism evidence="2 3">
    <name type="scientific">Rhypophila decipiens</name>
    <dbReference type="NCBI Taxonomy" id="261697"/>
    <lineage>
        <taxon>Eukaryota</taxon>
        <taxon>Fungi</taxon>
        <taxon>Dikarya</taxon>
        <taxon>Ascomycota</taxon>
        <taxon>Pezizomycotina</taxon>
        <taxon>Sordariomycetes</taxon>
        <taxon>Sordariomycetidae</taxon>
        <taxon>Sordariales</taxon>
        <taxon>Naviculisporaceae</taxon>
        <taxon>Rhypophila</taxon>
    </lineage>
</organism>